<protein>
    <recommendedName>
        <fullName evidence="3">Neutral/alkaline non-lysosomal ceramidase N-terminal domain-containing protein</fullName>
    </recommendedName>
</protein>
<accession>A0ABW3HSW1</accession>
<keyword evidence="2" id="KW-1185">Reference proteome</keyword>
<evidence type="ECO:0008006" key="3">
    <source>
        <dbReference type="Google" id="ProtNLM"/>
    </source>
</evidence>
<dbReference type="EMBL" id="JBHTJZ010000022">
    <property type="protein sequence ID" value="MFD0960591.1"/>
    <property type="molecule type" value="Genomic_DNA"/>
</dbReference>
<proteinExistence type="predicted"/>
<evidence type="ECO:0000313" key="1">
    <source>
        <dbReference type="EMBL" id="MFD0960591.1"/>
    </source>
</evidence>
<gene>
    <name evidence="1" type="ORF">ACFQ2I_14460</name>
</gene>
<dbReference type="Proteomes" id="UP001596989">
    <property type="component" value="Unassembled WGS sequence"/>
</dbReference>
<comment type="caution">
    <text evidence="1">The sequence shown here is derived from an EMBL/GenBank/DDBJ whole genome shotgun (WGS) entry which is preliminary data.</text>
</comment>
<name>A0ABW3HSW1_9BACL</name>
<dbReference type="RefSeq" id="WP_377565175.1">
    <property type="nucleotide sequence ID" value="NZ_JBHTJZ010000022.1"/>
</dbReference>
<organism evidence="1 2">
    <name type="scientific">Paenibacillus chungangensis</name>
    <dbReference type="NCBI Taxonomy" id="696535"/>
    <lineage>
        <taxon>Bacteria</taxon>
        <taxon>Bacillati</taxon>
        <taxon>Bacillota</taxon>
        <taxon>Bacilli</taxon>
        <taxon>Bacillales</taxon>
        <taxon>Paenibacillaceae</taxon>
        <taxon>Paenibacillus</taxon>
    </lineage>
</organism>
<evidence type="ECO:0000313" key="2">
    <source>
        <dbReference type="Proteomes" id="UP001596989"/>
    </source>
</evidence>
<sequence length="469" mass="53407">MGELLIGWGSVELTPDRPVELQGQMYERIAEGTRDPLYATAMALEREDKMEQAVIVACDLIGMEWHITAGVREQVRVRMPDLHPESIILTAVHSHTAPRMRENKWVPSLGQRRDYSNLMSPEAYSRLAVSRIADAVCEAWQTRKQGQMGSAEGYAAIGHNRRVQYDDHSAIMYGQLNTVHFQKFGGVEDHRVDLMFTYNEVRKLTGVLVNVACPAQVLEQEIRISADYLGEVRRLVKQEWGKEVSFLGLIGAAGDTAPYDLIRMRDRKRDAEEELRRIANTLFQVIRDAWEEPGRMIDQSSELIHKVEHIQLPVLHVTMKESHAAHREYEKFMDIYNRQTDPIAYFRALDLDIQLHTLKNGAIVMRHERMRREPFYSMELHVLRIGETVLVTNPFELYTEYGLQIKARSAARQTFVVQLACDYAGYLPTSEAIASGGYSTGVSSVLVGAEGGRILVEQSVRAIASNWYE</sequence>
<reference evidence="2" key="1">
    <citation type="journal article" date="2019" name="Int. J. Syst. Evol. Microbiol.">
        <title>The Global Catalogue of Microorganisms (GCM) 10K type strain sequencing project: providing services to taxonomists for standard genome sequencing and annotation.</title>
        <authorList>
            <consortium name="The Broad Institute Genomics Platform"/>
            <consortium name="The Broad Institute Genome Sequencing Center for Infectious Disease"/>
            <person name="Wu L."/>
            <person name="Ma J."/>
        </authorList>
    </citation>
    <scope>NUCLEOTIDE SEQUENCE [LARGE SCALE GENOMIC DNA]</scope>
    <source>
        <strain evidence="2">CCUG 59129</strain>
    </source>
</reference>